<evidence type="ECO:0000313" key="1">
    <source>
        <dbReference type="EMBL" id="NKZ18381.1"/>
    </source>
</evidence>
<dbReference type="InterPro" id="IPR050155">
    <property type="entry name" value="HAD-like_hydrolase_sf"/>
</dbReference>
<dbReference type="InterPro" id="IPR041492">
    <property type="entry name" value="HAD_2"/>
</dbReference>
<proteinExistence type="predicted"/>
<sequence>MTKPNYHAIFFDFDGTIANTEKLSVFATQSAFAQQGLPVPSAAEIVMYQGVPIETSFPLLSANVLDESALQTLFHAFRAAYAAGESTATIQAFSGMPELLAQLVDNKQQLFVMTSKKTAIAQRNLAILKLDQYFTAIYGSDRVVAYKPAPDGLLQALADYHLSADRAAMVGDATFDIDAGNAAGMTSVGVTWGSHEPAKLRQAQPDYLVSTRAALAEVLLR</sequence>
<dbReference type="SUPFAM" id="SSF56784">
    <property type="entry name" value="HAD-like"/>
    <property type="match status" value="1"/>
</dbReference>
<gene>
    <name evidence="1" type="ORF">HF966_04230</name>
</gene>
<name>A0A846ZGI6_9LACO</name>
<comment type="caution">
    <text evidence="1">The sequence shown here is derived from an EMBL/GenBank/DDBJ whole genome shotgun (WGS) entry which is preliminary data.</text>
</comment>
<dbReference type="AlphaFoldDB" id="A0A846ZGI6"/>
<dbReference type="RefSeq" id="WP_168676552.1">
    <property type="nucleotide sequence ID" value="NZ_BPKV01000005.1"/>
</dbReference>
<dbReference type="InterPro" id="IPR036412">
    <property type="entry name" value="HAD-like_sf"/>
</dbReference>
<organism evidence="1 2">
    <name type="scientific">Leuconostoc holzapfelii</name>
    <dbReference type="NCBI Taxonomy" id="434464"/>
    <lineage>
        <taxon>Bacteria</taxon>
        <taxon>Bacillati</taxon>
        <taxon>Bacillota</taxon>
        <taxon>Bacilli</taxon>
        <taxon>Lactobacillales</taxon>
        <taxon>Lactobacillaceae</taxon>
        <taxon>Leuconostoc</taxon>
    </lineage>
</organism>
<dbReference type="Pfam" id="PF13419">
    <property type="entry name" value="HAD_2"/>
    <property type="match status" value="1"/>
</dbReference>
<dbReference type="InterPro" id="IPR023198">
    <property type="entry name" value="PGP-like_dom2"/>
</dbReference>
<dbReference type="GO" id="GO:0008967">
    <property type="term" value="F:phosphoglycolate phosphatase activity"/>
    <property type="evidence" value="ECO:0007669"/>
    <property type="project" value="TreeGrafter"/>
</dbReference>
<dbReference type="Gene3D" id="3.40.50.1000">
    <property type="entry name" value="HAD superfamily/HAD-like"/>
    <property type="match status" value="1"/>
</dbReference>
<dbReference type="SFLD" id="SFLDG01135">
    <property type="entry name" value="C1.5.6:_HAD__Beta-PGM__Phospha"/>
    <property type="match status" value="1"/>
</dbReference>
<dbReference type="SFLD" id="SFLDS00003">
    <property type="entry name" value="Haloacid_Dehalogenase"/>
    <property type="match status" value="1"/>
</dbReference>
<dbReference type="NCBIfam" id="TIGR01509">
    <property type="entry name" value="HAD-SF-IA-v3"/>
    <property type="match status" value="1"/>
</dbReference>
<reference evidence="1 2" key="1">
    <citation type="submission" date="2020-04" db="EMBL/GenBank/DDBJ databases">
        <title>MicrobeNet Type strains.</title>
        <authorList>
            <person name="Nicholson A.C."/>
        </authorList>
    </citation>
    <scope>NUCLEOTIDE SEQUENCE [LARGE SCALE GENOMIC DNA]</scope>
    <source>
        <strain evidence="1 2">CCUG 54536</strain>
    </source>
</reference>
<dbReference type="EMBL" id="JAAXPO010000004">
    <property type="protein sequence ID" value="NKZ18381.1"/>
    <property type="molecule type" value="Genomic_DNA"/>
</dbReference>
<accession>A0A846ZGI6</accession>
<keyword evidence="1" id="KW-0378">Hydrolase</keyword>
<dbReference type="InterPro" id="IPR023214">
    <property type="entry name" value="HAD_sf"/>
</dbReference>
<dbReference type="GO" id="GO:0006281">
    <property type="term" value="P:DNA repair"/>
    <property type="evidence" value="ECO:0007669"/>
    <property type="project" value="TreeGrafter"/>
</dbReference>
<dbReference type="PANTHER" id="PTHR43434:SF26">
    <property type="entry name" value="PYROPHOSPHATASE PPAX"/>
    <property type="match status" value="1"/>
</dbReference>
<dbReference type="InterPro" id="IPR006439">
    <property type="entry name" value="HAD-SF_hydro_IA"/>
</dbReference>
<dbReference type="GO" id="GO:0005829">
    <property type="term" value="C:cytosol"/>
    <property type="evidence" value="ECO:0007669"/>
    <property type="project" value="TreeGrafter"/>
</dbReference>
<protein>
    <submittedName>
        <fullName evidence="1">HAD family hydrolase</fullName>
    </submittedName>
</protein>
<dbReference type="FunFam" id="3.40.50.1000:FF:000022">
    <property type="entry name" value="Phosphoglycolate phosphatase"/>
    <property type="match status" value="1"/>
</dbReference>
<evidence type="ECO:0000313" key="2">
    <source>
        <dbReference type="Proteomes" id="UP000590460"/>
    </source>
</evidence>
<dbReference type="PANTHER" id="PTHR43434">
    <property type="entry name" value="PHOSPHOGLYCOLATE PHOSPHATASE"/>
    <property type="match status" value="1"/>
</dbReference>
<dbReference type="SFLD" id="SFLDG01129">
    <property type="entry name" value="C1.5:_HAD__Beta-PGM__Phosphata"/>
    <property type="match status" value="1"/>
</dbReference>
<dbReference type="Gene3D" id="1.10.150.240">
    <property type="entry name" value="Putative phosphatase, domain 2"/>
    <property type="match status" value="1"/>
</dbReference>
<dbReference type="NCBIfam" id="TIGR01549">
    <property type="entry name" value="HAD-SF-IA-v1"/>
    <property type="match status" value="1"/>
</dbReference>
<dbReference type="Proteomes" id="UP000590460">
    <property type="component" value="Unassembled WGS sequence"/>
</dbReference>